<proteinExistence type="predicted"/>
<sequence>MKQNFTRVMNNFF</sequence>
<reference evidence="1" key="1">
    <citation type="submission" date="2014-09" db="EMBL/GenBank/DDBJ databases">
        <authorList>
            <person name="Magalhaes I.L.F."/>
            <person name="Oliveira U."/>
            <person name="Santos F.R."/>
            <person name="Vidigal T.H.D.A."/>
            <person name="Brescovit A.D."/>
            <person name="Santos A.J."/>
        </authorList>
    </citation>
    <scope>NUCLEOTIDE SEQUENCE</scope>
    <source>
        <tissue evidence="1">Shoot tissue taken approximately 20 cm above the soil surface</tissue>
    </source>
</reference>
<organism evidence="1">
    <name type="scientific">Arundo donax</name>
    <name type="common">Giant reed</name>
    <name type="synonym">Donax arundinaceus</name>
    <dbReference type="NCBI Taxonomy" id="35708"/>
    <lineage>
        <taxon>Eukaryota</taxon>
        <taxon>Viridiplantae</taxon>
        <taxon>Streptophyta</taxon>
        <taxon>Embryophyta</taxon>
        <taxon>Tracheophyta</taxon>
        <taxon>Spermatophyta</taxon>
        <taxon>Magnoliopsida</taxon>
        <taxon>Liliopsida</taxon>
        <taxon>Poales</taxon>
        <taxon>Poaceae</taxon>
        <taxon>PACMAD clade</taxon>
        <taxon>Arundinoideae</taxon>
        <taxon>Arundineae</taxon>
        <taxon>Arundo</taxon>
    </lineage>
</organism>
<protein>
    <submittedName>
        <fullName evidence="1">Uncharacterized protein</fullName>
    </submittedName>
</protein>
<evidence type="ECO:0000313" key="1">
    <source>
        <dbReference type="EMBL" id="JAE11687.1"/>
    </source>
</evidence>
<name>A0A0A9FH80_ARUDO</name>
<dbReference type="EMBL" id="GBRH01186209">
    <property type="protein sequence ID" value="JAE11687.1"/>
    <property type="molecule type" value="Transcribed_RNA"/>
</dbReference>
<accession>A0A0A9FH80</accession>
<reference evidence="1" key="2">
    <citation type="journal article" date="2015" name="Data Brief">
        <title>Shoot transcriptome of the giant reed, Arundo donax.</title>
        <authorList>
            <person name="Barrero R.A."/>
            <person name="Guerrero F.D."/>
            <person name="Moolhuijzen P."/>
            <person name="Goolsby J.A."/>
            <person name="Tidwell J."/>
            <person name="Bellgard S.E."/>
            <person name="Bellgard M.I."/>
        </authorList>
    </citation>
    <scope>NUCLEOTIDE SEQUENCE</scope>
    <source>
        <tissue evidence="1">Shoot tissue taken approximately 20 cm above the soil surface</tissue>
    </source>
</reference>